<protein>
    <submittedName>
        <fullName evidence="6">Uncharacterized protein</fullName>
    </submittedName>
</protein>
<dbReference type="Pfam" id="PF07244">
    <property type="entry name" value="POTRA"/>
    <property type="match status" value="1"/>
</dbReference>
<dbReference type="Proteomes" id="UP000215377">
    <property type="component" value="Unassembled WGS sequence"/>
</dbReference>
<dbReference type="PANTHER" id="PTHR12815:SF42">
    <property type="entry name" value="BACTERIAL SURFACE ANTIGEN (D15) DOMAIN-CONTAINING PROTEIN"/>
    <property type="match status" value="1"/>
</dbReference>
<name>A0A225NPJ6_9RHOB</name>
<dbReference type="AlphaFoldDB" id="A0A225NPJ6"/>
<dbReference type="InterPro" id="IPR000184">
    <property type="entry name" value="Bac_surfAg_D15"/>
</dbReference>
<organism evidence="6 7">
    <name type="scientific">Marinibacterium profundimaris</name>
    <dbReference type="NCBI Taxonomy" id="1679460"/>
    <lineage>
        <taxon>Bacteria</taxon>
        <taxon>Pseudomonadati</taxon>
        <taxon>Pseudomonadota</taxon>
        <taxon>Alphaproteobacteria</taxon>
        <taxon>Rhodobacterales</taxon>
        <taxon>Paracoccaceae</taxon>
        <taxon>Marinibacterium</taxon>
    </lineage>
</organism>
<reference evidence="6 7" key="1">
    <citation type="submission" date="2013-04" db="EMBL/GenBank/DDBJ databases">
        <title>Oceanicola sp. 22II1-22F33 Genome Sequencing.</title>
        <authorList>
            <person name="Lai Q."/>
            <person name="Li G."/>
            <person name="Shao Z."/>
        </authorList>
    </citation>
    <scope>NUCLEOTIDE SEQUENCE [LARGE SCALE GENOMIC DNA]</scope>
    <source>
        <strain evidence="6 7">22II1-22F33</strain>
    </source>
</reference>
<dbReference type="PANTHER" id="PTHR12815">
    <property type="entry name" value="SORTING AND ASSEMBLY MACHINERY SAMM50 PROTEIN FAMILY MEMBER"/>
    <property type="match status" value="1"/>
</dbReference>
<gene>
    <name evidence="6" type="ORF">ATO3_14880</name>
</gene>
<accession>A0A225NPJ6</accession>
<comment type="caution">
    <text evidence="6">The sequence shown here is derived from an EMBL/GenBank/DDBJ whole genome shotgun (WGS) entry which is preliminary data.</text>
</comment>
<keyword evidence="3" id="KW-0472">Membrane</keyword>
<dbReference type="GO" id="GO:0019867">
    <property type="term" value="C:outer membrane"/>
    <property type="evidence" value="ECO:0007669"/>
    <property type="project" value="InterPro"/>
</dbReference>
<feature type="domain" description="POTRA" evidence="5">
    <location>
        <begin position="197"/>
        <end position="253"/>
    </location>
</feature>
<evidence type="ECO:0000313" key="6">
    <source>
        <dbReference type="EMBL" id="OWU73039.1"/>
    </source>
</evidence>
<dbReference type="Pfam" id="PF01103">
    <property type="entry name" value="Omp85"/>
    <property type="match status" value="1"/>
</dbReference>
<comment type="subcellular location">
    <subcellularLocation>
        <location evidence="1">Membrane</location>
    </subcellularLocation>
</comment>
<sequence>MLALAVLPALAPVGSPAFEAELSAPGAPERLERRLSAGSLTVTLSNEDDTRHTPGEIIAAARADYATLISLLYDAGYFSPEIHIMVDGREAASIPPLDAPDAVNRVDITVEPGRLFTFGRAEIGPLAPDTDLPEGFRTGEPAGTRTIRGAAVASINAWRDDGHAKASLGQERIVADHPEAKLDVSVEVLPGPELDFGPLTVTGNKDVRTDAILRIAGYPEGERFDPEQVSLVTSRLRRTGAFSSVTLREADTPNPDGTLDMGLVVGEQLKRRISFGAEIDSDEGITLTGEWIHRNLFGGAERLKIVAETGTNYSDLGFDGKLTFRLDLPAYFGTDNDLFFLGGIEYNDEPHYTSTNLYGGAGIRRVFSEELNGEISFTPFYSTVDDAYGDNREFQEIRLPSRLEWDKRNDPINASEGFYLRGNVVPFVGMGETEGGVSALVDGRTYLSLGERFVLAGRAQIGSVLGSSLTGTAPDLLFFSGGADTVRGQPYQSLGVPVGDELAGGKSFLGLSAELRTRVTDAITVVGFYDYGVIGPDSFVDGDDPDQAGAGLGVRYSLAGIGAIRVDVGYPVGGDTGDGLQFYIGIGQAF</sequence>
<evidence type="ECO:0000259" key="4">
    <source>
        <dbReference type="Pfam" id="PF01103"/>
    </source>
</evidence>
<dbReference type="InterPro" id="IPR039910">
    <property type="entry name" value="D15-like"/>
</dbReference>
<keyword evidence="2" id="KW-0812">Transmembrane</keyword>
<evidence type="ECO:0000259" key="5">
    <source>
        <dbReference type="Pfam" id="PF07244"/>
    </source>
</evidence>
<evidence type="ECO:0000256" key="1">
    <source>
        <dbReference type="ARBA" id="ARBA00004370"/>
    </source>
</evidence>
<dbReference type="EMBL" id="AQQR01000005">
    <property type="protein sequence ID" value="OWU73039.1"/>
    <property type="molecule type" value="Genomic_DNA"/>
</dbReference>
<keyword evidence="7" id="KW-1185">Reference proteome</keyword>
<evidence type="ECO:0000256" key="2">
    <source>
        <dbReference type="ARBA" id="ARBA00022452"/>
    </source>
</evidence>
<proteinExistence type="predicted"/>
<keyword evidence="2" id="KW-1134">Transmembrane beta strand</keyword>
<dbReference type="Gene3D" id="3.10.20.310">
    <property type="entry name" value="membrane protein fhac"/>
    <property type="match status" value="1"/>
</dbReference>
<dbReference type="Gene3D" id="2.40.160.50">
    <property type="entry name" value="membrane protein fhac: a member of the omp85/tpsb transporter family"/>
    <property type="match status" value="1"/>
</dbReference>
<evidence type="ECO:0000313" key="7">
    <source>
        <dbReference type="Proteomes" id="UP000215377"/>
    </source>
</evidence>
<dbReference type="InterPro" id="IPR010827">
    <property type="entry name" value="BamA/TamA_POTRA"/>
</dbReference>
<feature type="domain" description="Bacterial surface antigen (D15)" evidence="4">
    <location>
        <begin position="295"/>
        <end position="590"/>
    </location>
</feature>
<evidence type="ECO:0000256" key="3">
    <source>
        <dbReference type="ARBA" id="ARBA00023136"/>
    </source>
</evidence>